<feature type="compositionally biased region" description="Basic and acidic residues" evidence="1">
    <location>
        <begin position="33"/>
        <end position="43"/>
    </location>
</feature>
<evidence type="ECO:0000313" key="3">
    <source>
        <dbReference type="Proteomes" id="UP000317648"/>
    </source>
</evidence>
<dbReference type="EMBL" id="CP036433">
    <property type="protein sequence ID" value="QDU97674.1"/>
    <property type="molecule type" value="Genomic_DNA"/>
</dbReference>
<proteinExistence type="predicted"/>
<dbReference type="Proteomes" id="UP000317648">
    <property type="component" value="Chromosome"/>
</dbReference>
<name>A0A518E0Q5_9BACT</name>
<sequence length="67" mass="8015">MASNEEDSPEQVAQAMTRWMELNKELLAPSRDNSQKESDRREELVDELMTLDMALQEYRRRREAEEK</sequence>
<evidence type="ECO:0000313" key="2">
    <source>
        <dbReference type="EMBL" id="QDU97674.1"/>
    </source>
</evidence>
<feature type="region of interest" description="Disordered" evidence="1">
    <location>
        <begin position="23"/>
        <end position="43"/>
    </location>
</feature>
<accession>A0A518E0Q5</accession>
<protein>
    <submittedName>
        <fullName evidence="2">Uncharacterized protein</fullName>
    </submittedName>
</protein>
<reference evidence="2 3" key="1">
    <citation type="submission" date="2019-02" db="EMBL/GenBank/DDBJ databases">
        <title>Deep-cultivation of Planctomycetes and their phenomic and genomic characterization uncovers novel biology.</title>
        <authorList>
            <person name="Wiegand S."/>
            <person name="Jogler M."/>
            <person name="Boedeker C."/>
            <person name="Pinto D."/>
            <person name="Vollmers J."/>
            <person name="Rivas-Marin E."/>
            <person name="Kohn T."/>
            <person name="Peeters S.H."/>
            <person name="Heuer A."/>
            <person name="Rast P."/>
            <person name="Oberbeckmann S."/>
            <person name="Bunk B."/>
            <person name="Jeske O."/>
            <person name="Meyerdierks A."/>
            <person name="Storesund J.E."/>
            <person name="Kallscheuer N."/>
            <person name="Luecker S."/>
            <person name="Lage O.M."/>
            <person name="Pohl T."/>
            <person name="Merkel B.J."/>
            <person name="Hornburger P."/>
            <person name="Mueller R.-W."/>
            <person name="Bruemmer F."/>
            <person name="Labrenz M."/>
            <person name="Spormann A.M."/>
            <person name="Op den Camp H."/>
            <person name="Overmann J."/>
            <person name="Amann R."/>
            <person name="Jetten M.S.M."/>
            <person name="Mascher T."/>
            <person name="Medema M.H."/>
            <person name="Devos D.P."/>
            <person name="Kaster A.-K."/>
            <person name="Ovreas L."/>
            <person name="Rohde M."/>
            <person name="Galperin M.Y."/>
            <person name="Jogler C."/>
        </authorList>
    </citation>
    <scope>NUCLEOTIDE SEQUENCE [LARGE SCALE GENOMIC DNA]</scope>
    <source>
        <strain evidence="2 3">Pla85_3_4</strain>
    </source>
</reference>
<organism evidence="2 3">
    <name type="scientific">Lignipirellula cremea</name>
    <dbReference type="NCBI Taxonomy" id="2528010"/>
    <lineage>
        <taxon>Bacteria</taxon>
        <taxon>Pseudomonadati</taxon>
        <taxon>Planctomycetota</taxon>
        <taxon>Planctomycetia</taxon>
        <taxon>Pirellulales</taxon>
        <taxon>Pirellulaceae</taxon>
        <taxon>Lignipirellula</taxon>
    </lineage>
</organism>
<keyword evidence="3" id="KW-1185">Reference proteome</keyword>
<dbReference type="KEGG" id="lcre:Pla8534_55270"/>
<dbReference type="RefSeq" id="WP_145056437.1">
    <property type="nucleotide sequence ID" value="NZ_CP036433.1"/>
</dbReference>
<gene>
    <name evidence="2" type="ORF">Pla8534_55270</name>
</gene>
<evidence type="ECO:0000256" key="1">
    <source>
        <dbReference type="SAM" id="MobiDB-lite"/>
    </source>
</evidence>
<dbReference type="AlphaFoldDB" id="A0A518E0Q5"/>